<organism evidence="1 2">
    <name type="scientific">Austropuccinia psidii MF-1</name>
    <dbReference type="NCBI Taxonomy" id="1389203"/>
    <lineage>
        <taxon>Eukaryota</taxon>
        <taxon>Fungi</taxon>
        <taxon>Dikarya</taxon>
        <taxon>Basidiomycota</taxon>
        <taxon>Pucciniomycotina</taxon>
        <taxon>Pucciniomycetes</taxon>
        <taxon>Pucciniales</taxon>
        <taxon>Sphaerophragmiaceae</taxon>
        <taxon>Austropuccinia</taxon>
    </lineage>
</organism>
<evidence type="ECO:0000313" key="2">
    <source>
        <dbReference type="Proteomes" id="UP000765509"/>
    </source>
</evidence>
<sequence>MDNKRFNLASHWAEPEASFQKICLKEIPFKDLLVIIKGWNPARKIRLLEERETWLRLTRSRKTQLSSSFTPFGHKKICGQESPFFTIPCSFQGKTRIQGQKQDFFEPKAERVRPNDPEVVGIGERSKQELDIIVNNSRISSSNNRNITLTQTEHNVFTTERNLNSDSLCF</sequence>
<keyword evidence="2" id="KW-1185">Reference proteome</keyword>
<protein>
    <submittedName>
        <fullName evidence="1">Uncharacterized protein</fullName>
    </submittedName>
</protein>
<reference evidence="1" key="1">
    <citation type="submission" date="2021-03" db="EMBL/GenBank/DDBJ databases">
        <title>Draft genome sequence of rust myrtle Austropuccinia psidii MF-1, a brazilian biotype.</title>
        <authorList>
            <person name="Quecine M.C."/>
            <person name="Pachon D.M.R."/>
            <person name="Bonatelli M.L."/>
            <person name="Correr F.H."/>
            <person name="Franceschini L.M."/>
            <person name="Leite T.F."/>
            <person name="Margarido G.R.A."/>
            <person name="Almeida C.A."/>
            <person name="Ferrarezi J.A."/>
            <person name="Labate C.A."/>
        </authorList>
    </citation>
    <scope>NUCLEOTIDE SEQUENCE</scope>
    <source>
        <strain evidence="1">MF-1</strain>
    </source>
</reference>
<gene>
    <name evidence="1" type="ORF">O181_081083</name>
</gene>
<proteinExistence type="predicted"/>
<dbReference type="EMBL" id="AVOT02046036">
    <property type="protein sequence ID" value="MBW0541368.1"/>
    <property type="molecule type" value="Genomic_DNA"/>
</dbReference>
<dbReference type="Proteomes" id="UP000765509">
    <property type="component" value="Unassembled WGS sequence"/>
</dbReference>
<comment type="caution">
    <text evidence="1">The sequence shown here is derived from an EMBL/GenBank/DDBJ whole genome shotgun (WGS) entry which is preliminary data.</text>
</comment>
<name>A0A9Q3FJW8_9BASI</name>
<accession>A0A9Q3FJW8</accession>
<dbReference type="AlphaFoldDB" id="A0A9Q3FJW8"/>
<evidence type="ECO:0000313" key="1">
    <source>
        <dbReference type="EMBL" id="MBW0541368.1"/>
    </source>
</evidence>